<dbReference type="GO" id="GO:0009897">
    <property type="term" value="C:external side of plasma membrane"/>
    <property type="evidence" value="ECO:0007669"/>
    <property type="project" value="TreeGrafter"/>
</dbReference>
<evidence type="ECO:0000313" key="5">
    <source>
        <dbReference type="Proteomes" id="UP000261600"/>
    </source>
</evidence>
<reference evidence="4" key="1">
    <citation type="submission" date="2025-08" db="UniProtKB">
        <authorList>
            <consortium name="Ensembl"/>
        </authorList>
    </citation>
    <scope>IDENTIFICATION</scope>
</reference>
<dbReference type="STRING" id="43700.ENSMALP00000010614"/>
<evidence type="ECO:0000313" key="4">
    <source>
        <dbReference type="Ensembl" id="ENSMALP00000010614.1"/>
    </source>
</evidence>
<dbReference type="Ensembl" id="ENSMALT00000010839.1">
    <property type="protein sequence ID" value="ENSMALP00000010614.1"/>
    <property type="gene ID" value="ENSMALG00000007561.1"/>
</dbReference>
<protein>
    <recommendedName>
        <fullName evidence="6">Interleukin-2 receptor subunit beta N-terminal domain-containing protein</fullName>
    </recommendedName>
</protein>
<feature type="region of interest" description="Disordered" evidence="2">
    <location>
        <begin position="412"/>
        <end position="434"/>
    </location>
</feature>
<evidence type="ECO:0000256" key="2">
    <source>
        <dbReference type="SAM" id="MobiDB-lite"/>
    </source>
</evidence>
<name>A0A3Q3IYF4_MONAL</name>
<evidence type="ECO:0008006" key="6">
    <source>
        <dbReference type="Google" id="ProtNLM"/>
    </source>
</evidence>
<proteinExistence type="predicted"/>
<dbReference type="PANTHER" id="PTHR23037">
    <property type="entry name" value="CYTOKINE RECEPTOR"/>
    <property type="match status" value="1"/>
</dbReference>
<feature type="chain" id="PRO_5018571284" description="Interleukin-2 receptor subunit beta N-terminal domain-containing protein" evidence="3">
    <location>
        <begin position="21"/>
        <end position="485"/>
    </location>
</feature>
<dbReference type="AlphaFoldDB" id="A0A3Q3IYF4"/>
<feature type="compositionally biased region" description="Acidic residues" evidence="2">
    <location>
        <begin position="376"/>
        <end position="393"/>
    </location>
</feature>
<organism evidence="4 5">
    <name type="scientific">Monopterus albus</name>
    <name type="common">Swamp eel</name>
    <dbReference type="NCBI Taxonomy" id="43700"/>
    <lineage>
        <taxon>Eukaryota</taxon>
        <taxon>Metazoa</taxon>
        <taxon>Chordata</taxon>
        <taxon>Craniata</taxon>
        <taxon>Vertebrata</taxon>
        <taxon>Euteleostomi</taxon>
        <taxon>Actinopterygii</taxon>
        <taxon>Neopterygii</taxon>
        <taxon>Teleostei</taxon>
        <taxon>Neoteleostei</taxon>
        <taxon>Acanthomorphata</taxon>
        <taxon>Anabantaria</taxon>
        <taxon>Synbranchiformes</taxon>
        <taxon>Synbranchidae</taxon>
        <taxon>Monopterus</taxon>
    </lineage>
</organism>
<dbReference type="Proteomes" id="UP000261600">
    <property type="component" value="Unplaced"/>
</dbReference>
<evidence type="ECO:0000256" key="1">
    <source>
        <dbReference type="ARBA" id="ARBA00023157"/>
    </source>
</evidence>
<keyword evidence="3" id="KW-0732">Signal</keyword>
<dbReference type="GO" id="GO:0016064">
    <property type="term" value="P:immunoglobulin mediated immune response"/>
    <property type="evidence" value="ECO:0007669"/>
    <property type="project" value="TreeGrafter"/>
</dbReference>
<dbReference type="GO" id="GO:0004896">
    <property type="term" value="F:cytokine receptor activity"/>
    <property type="evidence" value="ECO:0007669"/>
    <property type="project" value="TreeGrafter"/>
</dbReference>
<keyword evidence="5" id="KW-1185">Reference proteome</keyword>
<dbReference type="PANTHER" id="PTHR23037:SF22">
    <property type="entry name" value="CYTOKINE RECEPTOR COMMON SUBUNIT BETA"/>
    <property type="match status" value="1"/>
</dbReference>
<feature type="compositionally biased region" description="Pro residues" evidence="2">
    <location>
        <begin position="412"/>
        <end position="423"/>
    </location>
</feature>
<reference evidence="4" key="2">
    <citation type="submission" date="2025-09" db="UniProtKB">
        <authorList>
            <consortium name="Ensembl"/>
        </authorList>
    </citation>
    <scope>IDENTIFICATION</scope>
</reference>
<feature type="signal peptide" evidence="3">
    <location>
        <begin position="1"/>
        <end position="20"/>
    </location>
</feature>
<evidence type="ECO:0000256" key="3">
    <source>
        <dbReference type="SAM" id="SignalP"/>
    </source>
</evidence>
<accession>A0A3Q3IYF4</accession>
<keyword evidence="1" id="KW-1015">Disulfide bond</keyword>
<sequence>MLWSLYTILTSVCYVSGPQGLACVNDFVNNVSCTWNSSSIHPGVDCWIFGVKTIWILKDGSLSSLFNGFCTQTFTTFDKMPNISLKCNGTLVESLKDYKASDHIKMQPPGVPSVSRTPNETRVSWSPGSPHSVLLTSFDFEGFITDFEKLRIPTSQLKGYCKVRVRIKPEEQKNSHWSHWSPTVSWMATSQDQVFFIQACMCVCVFACSMSNLMVFCCFSCLTGKPVPNPSKYFHTLHAVHGGNLKKWLNPLPTSESFFTVQPCDPISPVEVCEVWDVVPSTSSYSGSTTALLHFRTYPSAGSDTSGAFDNSSFSSSSCFSNRGYFMSSASSNTTQTDHSPVYFTYQDDFHDLNKAYESLKKEPQSPDSGFGIGKEDEEEKKDERDTEGEEVSDDHQSSPLLILPLPSWMCPPPYAPPPPHPPSATQISSDSHQVDAPVAAASGSYTAWPVASAMCRSSSMPVEPCKTGYLTLKELQTTFSNKSI</sequence>
<feature type="region of interest" description="Disordered" evidence="2">
    <location>
        <begin position="360"/>
        <end position="399"/>
    </location>
</feature>